<dbReference type="Proteomes" id="UP001165369">
    <property type="component" value="Unassembled WGS sequence"/>
</dbReference>
<comment type="caution">
    <text evidence="3">The sequence shown here is derived from an EMBL/GenBank/DDBJ whole genome shotgun (WGS) entry which is preliminary data.</text>
</comment>
<dbReference type="Pfam" id="PF13439">
    <property type="entry name" value="Glyco_transf_4"/>
    <property type="match status" value="1"/>
</dbReference>
<proteinExistence type="predicted"/>
<evidence type="ECO:0000259" key="2">
    <source>
        <dbReference type="Pfam" id="PF13439"/>
    </source>
</evidence>
<feature type="domain" description="Glycosyl transferase family 1" evidence="1">
    <location>
        <begin position="188"/>
        <end position="328"/>
    </location>
</feature>
<protein>
    <submittedName>
        <fullName evidence="3">Glycosyltransferase</fullName>
    </submittedName>
</protein>
<dbReference type="EMBL" id="JAMJPK010000001">
    <property type="protein sequence ID" value="MCL7939236.1"/>
    <property type="molecule type" value="Genomic_DNA"/>
</dbReference>
<dbReference type="SUPFAM" id="SSF53756">
    <property type="entry name" value="UDP-Glycosyltransferase/glycogen phosphorylase"/>
    <property type="match status" value="1"/>
</dbReference>
<evidence type="ECO:0000259" key="1">
    <source>
        <dbReference type="Pfam" id="PF00534"/>
    </source>
</evidence>
<evidence type="ECO:0000313" key="3">
    <source>
        <dbReference type="EMBL" id="MCL7939236.1"/>
    </source>
</evidence>
<organism evidence="3 4">
    <name type="scientific">Halomonas gemina</name>
    <dbReference type="NCBI Taxonomy" id="2945105"/>
    <lineage>
        <taxon>Bacteria</taxon>
        <taxon>Pseudomonadati</taxon>
        <taxon>Pseudomonadota</taxon>
        <taxon>Gammaproteobacteria</taxon>
        <taxon>Oceanospirillales</taxon>
        <taxon>Halomonadaceae</taxon>
        <taxon>Halomonas</taxon>
    </lineage>
</organism>
<reference evidence="3" key="1">
    <citation type="submission" date="2022-05" db="EMBL/GenBank/DDBJ databases">
        <title>Halomonas geminus sp. nov. and Halomonas llamarensis sp. nov. isolated from high-altitude salars of the Atacama Desert.</title>
        <authorList>
            <person name="Hintersatz C."/>
            <person name="Rojas L.A."/>
            <person name="Wei T.-S."/>
            <person name="Kutschke S."/>
            <person name="Lehmann F."/>
            <person name="Jain R."/>
            <person name="Pollmann K."/>
        </authorList>
    </citation>
    <scope>NUCLEOTIDE SEQUENCE</scope>
    <source>
        <strain evidence="3">ATCH28</strain>
    </source>
</reference>
<evidence type="ECO:0000313" key="4">
    <source>
        <dbReference type="Proteomes" id="UP001165369"/>
    </source>
</evidence>
<gene>
    <name evidence="3" type="ORF">M8009_02815</name>
</gene>
<name>A0ABT0SX53_9GAMM</name>
<dbReference type="Pfam" id="PF00534">
    <property type="entry name" value="Glycos_transf_1"/>
    <property type="match status" value="1"/>
</dbReference>
<dbReference type="PANTHER" id="PTHR12526">
    <property type="entry name" value="GLYCOSYLTRANSFERASE"/>
    <property type="match status" value="1"/>
</dbReference>
<dbReference type="InterPro" id="IPR001296">
    <property type="entry name" value="Glyco_trans_1"/>
</dbReference>
<dbReference type="Gene3D" id="3.40.50.2000">
    <property type="entry name" value="Glycogen Phosphorylase B"/>
    <property type="match status" value="2"/>
</dbReference>
<dbReference type="RefSeq" id="WP_250059244.1">
    <property type="nucleotide sequence ID" value="NZ_JAMJPK010000001.1"/>
</dbReference>
<dbReference type="CDD" id="cd03811">
    <property type="entry name" value="GT4_GT28_WabH-like"/>
    <property type="match status" value="1"/>
</dbReference>
<keyword evidence="4" id="KW-1185">Reference proteome</keyword>
<feature type="domain" description="Glycosyltransferase subfamily 4-like N-terminal" evidence="2">
    <location>
        <begin position="14"/>
        <end position="175"/>
    </location>
</feature>
<dbReference type="InterPro" id="IPR028098">
    <property type="entry name" value="Glyco_trans_4-like_N"/>
</dbReference>
<accession>A0ABT0SX53</accession>
<sequence length="355" mass="40071">MMRILFLADHLGGGGAPVSILSLAKALSARGFAITIVSLQDKVWREVPSDVDIHVVSFQPRGPWQKLRRYHLHARLLDQWFRDQPGEFDLVVANLHYTHQVVTRSSLAERAWLCMRTDPSALLEGHRYNHRLRQLIRLYNGRRVIALSRGILNFLAAKGVALRDSVVIHNIIDANYIQTMMQESVGYEDYIVFVGRLEKRQKRYDRLLRAYINSGISQDLVVVGDGEINEARKLADDFGITERVHFVGEKSNPYAYMHHARLLVLSSDSEGFGRVIVESLVCGTPVVSTDCPSGPREILKGELSDCLVPLDEGELLGKKIKEMIANPPTIRAEHYAPFSAEVVTAEYLRLMEITS</sequence>